<dbReference type="Gramene" id="EOY08655">
    <property type="protein sequence ID" value="EOY08655"/>
    <property type="gene ID" value="TCM_023563"/>
</dbReference>
<accession>A0A061EUD2</accession>
<name>A0A061EUD2_THECC</name>
<dbReference type="AlphaFoldDB" id="A0A061EUD2"/>
<dbReference type="EMBL" id="CM001883">
    <property type="protein sequence ID" value="EOY08655.1"/>
    <property type="molecule type" value="Genomic_DNA"/>
</dbReference>
<proteinExistence type="predicted"/>
<keyword evidence="2" id="KW-1185">Reference proteome</keyword>
<gene>
    <name evidence="1" type="ORF">TCM_023563</name>
</gene>
<dbReference type="InParanoid" id="A0A061EUD2"/>
<organism evidence="1 2">
    <name type="scientific">Theobroma cacao</name>
    <name type="common">Cacao</name>
    <name type="synonym">Cocoa</name>
    <dbReference type="NCBI Taxonomy" id="3641"/>
    <lineage>
        <taxon>Eukaryota</taxon>
        <taxon>Viridiplantae</taxon>
        <taxon>Streptophyta</taxon>
        <taxon>Embryophyta</taxon>
        <taxon>Tracheophyta</taxon>
        <taxon>Spermatophyta</taxon>
        <taxon>Magnoliopsida</taxon>
        <taxon>eudicotyledons</taxon>
        <taxon>Gunneridae</taxon>
        <taxon>Pentapetalae</taxon>
        <taxon>rosids</taxon>
        <taxon>malvids</taxon>
        <taxon>Malvales</taxon>
        <taxon>Malvaceae</taxon>
        <taxon>Byttnerioideae</taxon>
        <taxon>Theobroma</taxon>
    </lineage>
</organism>
<evidence type="ECO:0000313" key="2">
    <source>
        <dbReference type="Proteomes" id="UP000026915"/>
    </source>
</evidence>
<reference evidence="1 2" key="1">
    <citation type="journal article" date="2013" name="Genome Biol.">
        <title>The genome sequence of the most widely cultivated cacao type and its use to identify candidate genes regulating pod color.</title>
        <authorList>
            <person name="Motamayor J.C."/>
            <person name="Mockaitis K."/>
            <person name="Schmutz J."/>
            <person name="Haiminen N."/>
            <person name="Iii D.L."/>
            <person name="Cornejo O."/>
            <person name="Findley S.D."/>
            <person name="Zheng P."/>
            <person name="Utro F."/>
            <person name="Royaert S."/>
            <person name="Saski C."/>
            <person name="Jenkins J."/>
            <person name="Podicheti R."/>
            <person name="Zhao M."/>
            <person name="Scheffler B.E."/>
            <person name="Stack J.C."/>
            <person name="Feltus F.A."/>
            <person name="Mustiga G.M."/>
            <person name="Amores F."/>
            <person name="Phillips W."/>
            <person name="Marelli J.P."/>
            <person name="May G.D."/>
            <person name="Shapiro H."/>
            <person name="Ma J."/>
            <person name="Bustamante C.D."/>
            <person name="Schnell R.J."/>
            <person name="Main D."/>
            <person name="Gilbert D."/>
            <person name="Parida L."/>
            <person name="Kuhn D.N."/>
        </authorList>
    </citation>
    <scope>NUCLEOTIDE SEQUENCE [LARGE SCALE GENOMIC DNA]</scope>
    <source>
        <strain evidence="2">cv. Matina 1-6</strain>
    </source>
</reference>
<sequence>MLDKVSPEVRFECTSRSGHHVRVRLNQRKERLCVRCKNMFMGMGHLTALAVSVGYLDEDGEQSTLVKVQKLCLETGIRSTSTPRTPWQTRLDALRKVSPSDSEGGPSQIPNNRIHRNLAEWVHNKESFESSQNFESESSSNILKTGIDFLLKQSEEYHREHTRKAIARGDIRLRKGVNVVRHFPLGYGRNAAPVSAEEIRRRQQAWIKEQRRKS</sequence>
<evidence type="ECO:0000313" key="1">
    <source>
        <dbReference type="EMBL" id="EOY08655.1"/>
    </source>
</evidence>
<dbReference type="HOGENOM" id="CLU_1291002_0_0_1"/>
<dbReference type="Proteomes" id="UP000026915">
    <property type="component" value="Chromosome 5"/>
</dbReference>
<protein>
    <submittedName>
        <fullName evidence="1">Uncharacterized protein</fullName>
    </submittedName>
</protein>